<dbReference type="AlphaFoldDB" id="W2RNA3"/>
<dbReference type="Proteomes" id="UP000030752">
    <property type="component" value="Unassembled WGS sequence"/>
</dbReference>
<feature type="region of interest" description="Disordered" evidence="1">
    <location>
        <begin position="190"/>
        <end position="273"/>
    </location>
</feature>
<evidence type="ECO:0000256" key="1">
    <source>
        <dbReference type="SAM" id="MobiDB-lite"/>
    </source>
</evidence>
<gene>
    <name evidence="2" type="ORF">HMPREF1541_08209</name>
</gene>
<feature type="region of interest" description="Disordered" evidence="1">
    <location>
        <begin position="319"/>
        <end position="347"/>
    </location>
</feature>
<dbReference type="GeneID" id="19975548"/>
<reference evidence="2 3" key="1">
    <citation type="submission" date="2013-03" db="EMBL/GenBank/DDBJ databases">
        <title>The Genome Sequence of Phialophora europaea CBS 101466.</title>
        <authorList>
            <consortium name="The Broad Institute Genomics Platform"/>
            <person name="Cuomo C."/>
            <person name="de Hoog S."/>
            <person name="Gorbushina A."/>
            <person name="Walker B."/>
            <person name="Young S.K."/>
            <person name="Zeng Q."/>
            <person name="Gargeya S."/>
            <person name="Fitzgerald M."/>
            <person name="Haas B."/>
            <person name="Abouelleil A."/>
            <person name="Allen A.W."/>
            <person name="Alvarado L."/>
            <person name="Arachchi H.M."/>
            <person name="Berlin A.M."/>
            <person name="Chapman S.B."/>
            <person name="Gainer-Dewar J."/>
            <person name="Goldberg J."/>
            <person name="Griggs A."/>
            <person name="Gujja S."/>
            <person name="Hansen M."/>
            <person name="Howarth C."/>
            <person name="Imamovic A."/>
            <person name="Ireland A."/>
            <person name="Larimer J."/>
            <person name="McCowan C."/>
            <person name="Murphy C."/>
            <person name="Pearson M."/>
            <person name="Poon T.W."/>
            <person name="Priest M."/>
            <person name="Roberts A."/>
            <person name="Saif S."/>
            <person name="Shea T."/>
            <person name="Sisk P."/>
            <person name="Sykes S."/>
            <person name="Wortman J."/>
            <person name="Nusbaum C."/>
            <person name="Birren B."/>
        </authorList>
    </citation>
    <scope>NUCLEOTIDE SEQUENCE [LARGE SCALE GENOMIC DNA]</scope>
    <source>
        <strain evidence="2 3">CBS 101466</strain>
    </source>
</reference>
<dbReference type="RefSeq" id="XP_008720751.1">
    <property type="nucleotide sequence ID" value="XM_008722529.1"/>
</dbReference>
<feature type="compositionally biased region" description="Polar residues" evidence="1">
    <location>
        <begin position="235"/>
        <end position="258"/>
    </location>
</feature>
<dbReference type="InParanoid" id="W2RNA3"/>
<keyword evidence="3" id="KW-1185">Reference proteome</keyword>
<protein>
    <submittedName>
        <fullName evidence="2">Uncharacterized protein</fullName>
    </submittedName>
</protein>
<dbReference type="VEuPathDB" id="FungiDB:HMPREF1541_08209"/>
<evidence type="ECO:0000313" key="2">
    <source>
        <dbReference type="EMBL" id="ETN37219.1"/>
    </source>
</evidence>
<evidence type="ECO:0000313" key="3">
    <source>
        <dbReference type="Proteomes" id="UP000030752"/>
    </source>
</evidence>
<name>W2RNA3_CYPE1</name>
<feature type="region of interest" description="Disordered" evidence="1">
    <location>
        <begin position="1"/>
        <end position="37"/>
    </location>
</feature>
<accession>W2RNA3</accession>
<sequence length="599" mass="66366">MDPEKEAAVPEGLPFPGGSPQVHSPDKDVAPKGRPVSLKKIKESHVQQFYQQYVQEAAQKRQMAPSDFTLEFRKSLWGAAVKSANERINHIRKGLLRNTQPSQSPSKKPLVPTPEPTVNPIVLQQPLPTRPVSFDFDLKPELHSDNPSLARPKSDEMSIADLWAHKLTDEQLEHMKSFEPDSEMQELLLSDITPGSGDPFSDNSADGPGGRGSLFGARQANYDLPSAAPAGTYPIQDQTLPAQRPGSNPSGNFQQGTYVESPAGLKEPRMQNNNFDRANMDQQHTQDGNHATPQPGGIQSMLESQFMQPNLHSYSHTHGYHQMSPASNTMRSAAQTPSQTGGNGLASPQAQFDRAVLINDNLQAAPFTGFSQLPVDKNADGDLPADFNFSLPGTHRNPFETDGPPKSAVEAKQRFQVHIHQLNDLHRIRKENNDRFMFSYLEQGVWLYQAIYECLAITTGLRTLTDLLAKYDVAHDQRILYHMAVFIHGPLVPGLVKAGPRLATFVQDALKSVHDPEFRPVAFNKVTNLFYTTFLGAKARLMVIDSQRKDNPAHFTTLPPQTFKELLPITSGNMYAWLAPGADNELGIYDHVWPPTGPF</sequence>
<organism evidence="2 3">
    <name type="scientific">Cyphellophora europaea (strain CBS 101466)</name>
    <name type="common">Phialophora europaea</name>
    <dbReference type="NCBI Taxonomy" id="1220924"/>
    <lineage>
        <taxon>Eukaryota</taxon>
        <taxon>Fungi</taxon>
        <taxon>Dikarya</taxon>
        <taxon>Ascomycota</taxon>
        <taxon>Pezizomycotina</taxon>
        <taxon>Eurotiomycetes</taxon>
        <taxon>Chaetothyriomycetidae</taxon>
        <taxon>Chaetothyriales</taxon>
        <taxon>Cyphellophoraceae</taxon>
        <taxon>Cyphellophora</taxon>
    </lineage>
</organism>
<dbReference type="HOGENOM" id="CLU_455617_0_0_1"/>
<dbReference type="EMBL" id="KB822724">
    <property type="protein sequence ID" value="ETN37219.1"/>
    <property type="molecule type" value="Genomic_DNA"/>
</dbReference>
<feature type="compositionally biased region" description="Polar residues" evidence="1">
    <location>
        <begin position="324"/>
        <end position="347"/>
    </location>
</feature>
<proteinExistence type="predicted"/>